<proteinExistence type="predicted"/>
<dbReference type="OrthoDB" id="7877459at2"/>
<keyword evidence="2" id="KW-0812">Transmembrane</keyword>
<name>A0A0N7LS46_9RHOB</name>
<dbReference type="AlphaFoldDB" id="A0A0N7LS46"/>
<accession>A0A0N7LS46</accession>
<dbReference type="Proteomes" id="UP000054823">
    <property type="component" value="Unassembled WGS sequence"/>
</dbReference>
<dbReference type="EMBL" id="CYPW01000018">
    <property type="protein sequence ID" value="CUH52604.1"/>
    <property type="molecule type" value="Genomic_DNA"/>
</dbReference>
<sequence>MTDGLMVADAPKGSSGDEDMQAKEISAGGEGFSDATLETIRALLAEADPVPEPKPLRAAPFARMRRVDGAQVSSHTGSDGAGARDLAAPVTSQVSEADPEVAFAPRSWRRIEVVEGRAGRNLRRFLMSPRMVSLAFLCGVVIWQPWFIPMLALLIVSTLLLIGALIGQDRMARIVLYVLKRFVWADPALGRFLQKILPYRWHGVLHRPASEEDVWDGPIDPSFADRIARLRS</sequence>
<evidence type="ECO:0000256" key="1">
    <source>
        <dbReference type="SAM" id="MobiDB-lite"/>
    </source>
</evidence>
<reference evidence="3 4" key="1">
    <citation type="submission" date="2015-09" db="EMBL/GenBank/DDBJ databases">
        <authorList>
            <consortium name="Swine Surveillance"/>
        </authorList>
    </citation>
    <scope>NUCLEOTIDE SEQUENCE [LARGE SCALE GENOMIC DNA]</scope>
    <source>
        <strain evidence="3 4">CECT 7688</strain>
    </source>
</reference>
<evidence type="ECO:0000313" key="3">
    <source>
        <dbReference type="EMBL" id="CUH52604.1"/>
    </source>
</evidence>
<evidence type="ECO:0000256" key="2">
    <source>
        <dbReference type="SAM" id="Phobius"/>
    </source>
</evidence>
<evidence type="ECO:0000313" key="4">
    <source>
        <dbReference type="Proteomes" id="UP000054823"/>
    </source>
</evidence>
<gene>
    <name evidence="3" type="ORF">SHM7688_02051</name>
</gene>
<dbReference type="STRING" id="321267.SHM7688_02051"/>
<keyword evidence="2" id="KW-1133">Transmembrane helix</keyword>
<protein>
    <submittedName>
        <fullName evidence="3">Uncharacterized protein</fullName>
    </submittedName>
</protein>
<organism evidence="3 4">
    <name type="scientific">Shimia marina</name>
    <dbReference type="NCBI Taxonomy" id="321267"/>
    <lineage>
        <taxon>Bacteria</taxon>
        <taxon>Pseudomonadati</taxon>
        <taxon>Pseudomonadota</taxon>
        <taxon>Alphaproteobacteria</taxon>
        <taxon>Rhodobacterales</taxon>
        <taxon>Roseobacteraceae</taxon>
    </lineage>
</organism>
<dbReference type="RefSeq" id="WP_058239816.1">
    <property type="nucleotide sequence ID" value="NZ_CYPW01000018.1"/>
</dbReference>
<feature type="transmembrane region" description="Helical" evidence="2">
    <location>
        <begin position="125"/>
        <end position="143"/>
    </location>
</feature>
<keyword evidence="2" id="KW-0472">Membrane</keyword>
<keyword evidence="4" id="KW-1185">Reference proteome</keyword>
<feature type="region of interest" description="Disordered" evidence="1">
    <location>
        <begin position="1"/>
        <end position="21"/>
    </location>
</feature>
<feature type="transmembrane region" description="Helical" evidence="2">
    <location>
        <begin position="149"/>
        <end position="167"/>
    </location>
</feature>